<keyword evidence="6 9" id="KW-0812">Transmembrane</keyword>
<keyword evidence="5" id="KW-0598">Phosphotransferase system</keyword>
<feature type="transmembrane region" description="Helical" evidence="9">
    <location>
        <begin position="20"/>
        <end position="41"/>
    </location>
</feature>
<dbReference type="PANTHER" id="PTHR30505:SF0">
    <property type="entry name" value="FRUCTOSE-LIKE PTS SYSTEM EIIBC COMPONENT-RELATED"/>
    <property type="match status" value="1"/>
</dbReference>
<feature type="transmembrane region" description="Helical" evidence="9">
    <location>
        <begin position="76"/>
        <end position="97"/>
    </location>
</feature>
<evidence type="ECO:0000256" key="7">
    <source>
        <dbReference type="ARBA" id="ARBA00022989"/>
    </source>
</evidence>
<dbReference type="PROSITE" id="PS51104">
    <property type="entry name" value="PTS_EIIC_TYPE_2"/>
    <property type="match status" value="1"/>
</dbReference>
<feature type="transmembrane region" description="Helical" evidence="9">
    <location>
        <begin position="230"/>
        <end position="253"/>
    </location>
</feature>
<dbReference type="InterPro" id="IPR006327">
    <property type="entry name" value="PTS_IIC_fruc"/>
</dbReference>
<evidence type="ECO:0000256" key="4">
    <source>
        <dbReference type="ARBA" id="ARBA00022597"/>
    </source>
</evidence>
<keyword evidence="8 9" id="KW-0472">Membrane</keyword>
<feature type="transmembrane region" description="Helical" evidence="9">
    <location>
        <begin position="148"/>
        <end position="171"/>
    </location>
</feature>
<comment type="caution">
    <text evidence="11">The sequence shown here is derived from an EMBL/GenBank/DDBJ whole genome shotgun (WGS) entry which is preliminary data.</text>
</comment>
<evidence type="ECO:0000256" key="3">
    <source>
        <dbReference type="ARBA" id="ARBA00022475"/>
    </source>
</evidence>
<dbReference type="PANTHER" id="PTHR30505">
    <property type="entry name" value="FRUCTOSE-LIKE PERMEASE"/>
    <property type="match status" value="1"/>
</dbReference>
<feature type="transmembrane region" description="Helical" evidence="9">
    <location>
        <begin position="265"/>
        <end position="286"/>
    </location>
</feature>
<feature type="transmembrane region" description="Helical" evidence="9">
    <location>
        <begin position="117"/>
        <end position="136"/>
    </location>
</feature>
<dbReference type="InterPro" id="IPR013014">
    <property type="entry name" value="PTS_EIIC_2"/>
</dbReference>
<dbReference type="Proteomes" id="UP001554047">
    <property type="component" value="Unassembled WGS sequence"/>
</dbReference>
<comment type="subcellular location">
    <subcellularLocation>
        <location evidence="1">Cell inner membrane</location>
        <topology evidence="1">Multi-pass membrane protein</topology>
    </subcellularLocation>
</comment>
<evidence type="ECO:0000256" key="2">
    <source>
        <dbReference type="ARBA" id="ARBA00022448"/>
    </source>
</evidence>
<keyword evidence="4" id="KW-0762">Sugar transport</keyword>
<dbReference type="Pfam" id="PF02378">
    <property type="entry name" value="PTS_EIIC"/>
    <property type="match status" value="1"/>
</dbReference>
<evidence type="ECO:0000256" key="1">
    <source>
        <dbReference type="ARBA" id="ARBA00004429"/>
    </source>
</evidence>
<evidence type="ECO:0000259" key="10">
    <source>
        <dbReference type="PROSITE" id="PS51104"/>
    </source>
</evidence>
<sequence>MINKEEENQMKNLASEMKNHVLTGISYMIPLVIAGAVIMAISRVGGSIFGIVDIWDASHGESANTIIRLLHSLDGFGGIALGLMFPVISAFIAYSISDKLGIAPGLVGGMLVKDINAGFLGAIVSGLIAGYICLWIKNHIKLPKSMASVVPVFLVPVLGTLVTVLLVNYVIGTPFAAINVGLESWLNGLSGGNAVVMAAVVGAMVGFDLGGPVNKAAVTTAMALLTSNVYAPNTAAQVAIIIPPIGLGLATVFAKNKYNNELKEAGKSSIIMGLVGISEGAIPFAVENPLKVIPVNMIGSAIGSAMAVGLGAVNTAPISGFYGWFTVEKWPLYVLSIATGSLFIAICTSLLRSKDAGKETDATMEEFDEAAWEEQWEA</sequence>
<feature type="transmembrane region" description="Helical" evidence="9">
    <location>
        <begin position="298"/>
        <end position="324"/>
    </location>
</feature>
<proteinExistence type="predicted"/>
<reference evidence="11 12" key="1">
    <citation type="submission" date="2024-05" db="EMBL/GenBank/DDBJ databases">
        <title>Human gut microbiome strain richness.</title>
        <authorList>
            <person name="Chen-Liaw A."/>
        </authorList>
    </citation>
    <scope>NUCLEOTIDE SEQUENCE [LARGE SCALE GENOMIC DNA]</scope>
    <source>
        <strain evidence="11 12">J1100102st1_G3_J1100102_180507</strain>
    </source>
</reference>
<protein>
    <submittedName>
        <fullName evidence="11">PTS fructose transporter subunit IIC</fullName>
    </submittedName>
</protein>
<evidence type="ECO:0000313" key="11">
    <source>
        <dbReference type="EMBL" id="MEW3466796.1"/>
    </source>
</evidence>
<feature type="transmembrane region" description="Helical" evidence="9">
    <location>
        <begin position="191"/>
        <end position="209"/>
    </location>
</feature>
<evidence type="ECO:0000256" key="9">
    <source>
        <dbReference type="SAM" id="Phobius"/>
    </source>
</evidence>
<dbReference type="EMBL" id="JBFDTB010000020">
    <property type="protein sequence ID" value="MEW3466796.1"/>
    <property type="molecule type" value="Genomic_DNA"/>
</dbReference>
<evidence type="ECO:0000256" key="6">
    <source>
        <dbReference type="ARBA" id="ARBA00022692"/>
    </source>
</evidence>
<name>A0ABV3MFS4_9ENTE</name>
<evidence type="ECO:0000256" key="8">
    <source>
        <dbReference type="ARBA" id="ARBA00023136"/>
    </source>
</evidence>
<dbReference type="NCBIfam" id="TIGR01427">
    <property type="entry name" value="PTS_IIC_fructo"/>
    <property type="match status" value="1"/>
</dbReference>
<evidence type="ECO:0000313" key="12">
    <source>
        <dbReference type="Proteomes" id="UP001554047"/>
    </source>
</evidence>
<keyword evidence="3" id="KW-1003">Cell membrane</keyword>
<keyword evidence="7 9" id="KW-1133">Transmembrane helix</keyword>
<feature type="transmembrane region" description="Helical" evidence="9">
    <location>
        <begin position="330"/>
        <end position="351"/>
    </location>
</feature>
<dbReference type="RefSeq" id="WP_086297720.1">
    <property type="nucleotide sequence ID" value="NZ_JBDKDV010000021.1"/>
</dbReference>
<keyword evidence="12" id="KW-1185">Reference proteome</keyword>
<dbReference type="InterPro" id="IPR003352">
    <property type="entry name" value="PTS_EIIC"/>
</dbReference>
<dbReference type="InterPro" id="IPR050864">
    <property type="entry name" value="Bacterial_PTS_Sugar_Transport"/>
</dbReference>
<evidence type="ECO:0000256" key="5">
    <source>
        <dbReference type="ARBA" id="ARBA00022683"/>
    </source>
</evidence>
<keyword evidence="2" id="KW-0813">Transport</keyword>
<gene>
    <name evidence="11" type="ORF">AB1I55_11900</name>
</gene>
<accession>A0ABV3MFS4</accession>
<organism evidence="11 12">
    <name type="scientific">Enterococcus entomosocium</name>
    <dbReference type="NCBI Taxonomy" id="3034352"/>
    <lineage>
        <taxon>Bacteria</taxon>
        <taxon>Bacillati</taxon>
        <taxon>Bacillota</taxon>
        <taxon>Bacilli</taxon>
        <taxon>Lactobacillales</taxon>
        <taxon>Enterococcaceae</taxon>
        <taxon>Enterococcus</taxon>
    </lineage>
</organism>
<feature type="domain" description="PTS EIIC type-2" evidence="10">
    <location>
        <begin position="17"/>
        <end position="378"/>
    </location>
</feature>